<feature type="chain" id="PRO_5046422231" evidence="2">
    <location>
        <begin position="18"/>
        <end position="450"/>
    </location>
</feature>
<comment type="caution">
    <text evidence="3">The sequence shown here is derived from an EMBL/GenBank/DDBJ whole genome shotgun (WGS) entry which is preliminary data.</text>
</comment>
<proteinExistence type="predicted"/>
<gene>
    <name evidence="3" type="ORF">JOL62DRAFT_630463</name>
</gene>
<evidence type="ECO:0000256" key="1">
    <source>
        <dbReference type="SAM" id="MobiDB-lite"/>
    </source>
</evidence>
<sequence length="450" mass="49241">MRLLNLLSFGLLGLATAAPLSSPNLDPEEVALVKRQQQRTSQAPDPKNLLPFVISDFKYSGTANFFDVAFRVYNINTRIIIKCTAKSSVRSGGVWFNCDRTTTKFRVFVDINDFNGQNGKITLEIFWKHIPYALTQATDESFTSYGYGIFDVQCVPGTQLVTLPEGNPPGAIQTQTTPPEEIPINKLNTNPPPKTDTANTNEVTAEKTKQGGDSTTTSTKTNPNKAVRERKTKRGTTPDTPTTPNPNENNKLTTEPPTTPNPNENNKLTTEPPTTPNPNENNKLTTEPPTTPNPNENNKLTTEPPTTPNPNENNKLTTEPPTTPNPNENNKLTTEQPTTPNPNENNKLTTEPPTTPNPNENNKLTTEQPTTPNTPTTPNPNENNKLTTEQPTTPNNNNQLPPPPTEAATLPPDSGLNPSAYFVEVTCNALGFVDVVVQDVIEGDMQQVPF</sequence>
<keyword evidence="2" id="KW-0732">Signal</keyword>
<name>A0ABR1NF24_9PEZI</name>
<dbReference type="Proteomes" id="UP001367316">
    <property type="component" value="Unassembled WGS sequence"/>
</dbReference>
<evidence type="ECO:0000313" key="3">
    <source>
        <dbReference type="EMBL" id="KAK7613789.1"/>
    </source>
</evidence>
<evidence type="ECO:0000313" key="4">
    <source>
        <dbReference type="Proteomes" id="UP001367316"/>
    </source>
</evidence>
<feature type="signal peptide" evidence="2">
    <location>
        <begin position="1"/>
        <end position="17"/>
    </location>
</feature>
<keyword evidence="4" id="KW-1185">Reference proteome</keyword>
<evidence type="ECO:0000256" key="2">
    <source>
        <dbReference type="SAM" id="SignalP"/>
    </source>
</evidence>
<feature type="region of interest" description="Disordered" evidence="1">
    <location>
        <begin position="165"/>
        <end position="413"/>
    </location>
</feature>
<dbReference type="EMBL" id="JBBPBF010000005">
    <property type="protein sequence ID" value="KAK7613789.1"/>
    <property type="molecule type" value="Genomic_DNA"/>
</dbReference>
<organism evidence="3 4">
    <name type="scientific">Phyllosticta paracitricarpa</name>
    <dbReference type="NCBI Taxonomy" id="2016321"/>
    <lineage>
        <taxon>Eukaryota</taxon>
        <taxon>Fungi</taxon>
        <taxon>Dikarya</taxon>
        <taxon>Ascomycota</taxon>
        <taxon>Pezizomycotina</taxon>
        <taxon>Dothideomycetes</taxon>
        <taxon>Dothideomycetes incertae sedis</taxon>
        <taxon>Botryosphaeriales</taxon>
        <taxon>Phyllostictaceae</taxon>
        <taxon>Phyllosticta</taxon>
    </lineage>
</organism>
<feature type="compositionally biased region" description="Low complexity" evidence="1">
    <location>
        <begin position="211"/>
        <end position="221"/>
    </location>
</feature>
<accession>A0ABR1NF24</accession>
<reference evidence="3 4" key="1">
    <citation type="submission" date="2024-04" db="EMBL/GenBank/DDBJ databases">
        <title>Phyllosticta paracitricarpa is synonymous to the EU quarantine fungus P. citricarpa based on phylogenomic analyses.</title>
        <authorList>
            <consortium name="Lawrence Berkeley National Laboratory"/>
            <person name="Van ingen-buijs V.A."/>
            <person name="Van westerhoven A.C."/>
            <person name="Haridas S."/>
            <person name="Skiadas P."/>
            <person name="Martin F."/>
            <person name="Groenewald J.Z."/>
            <person name="Crous P.W."/>
            <person name="Seidl M.F."/>
        </authorList>
    </citation>
    <scope>NUCLEOTIDE SEQUENCE [LARGE SCALE GENOMIC DNA]</scope>
    <source>
        <strain evidence="3 4">CBS 141358</strain>
    </source>
</reference>
<feature type="compositionally biased region" description="Low complexity" evidence="1">
    <location>
        <begin position="237"/>
        <end position="399"/>
    </location>
</feature>
<protein>
    <submittedName>
        <fullName evidence="3">Uncharacterized protein</fullName>
    </submittedName>
</protein>